<evidence type="ECO:0000256" key="12">
    <source>
        <dbReference type="ARBA" id="ARBA00022989"/>
    </source>
</evidence>
<keyword evidence="12 19" id="KW-1133">Transmembrane helix</keyword>
<organism evidence="20 21">
    <name type="scientific">Alkaliphilus serpentinus</name>
    <dbReference type="NCBI Taxonomy" id="1482731"/>
    <lineage>
        <taxon>Bacteria</taxon>
        <taxon>Bacillati</taxon>
        <taxon>Bacillota</taxon>
        <taxon>Clostridia</taxon>
        <taxon>Peptostreptococcales</taxon>
        <taxon>Natronincolaceae</taxon>
        <taxon>Alkaliphilus</taxon>
    </lineage>
</organism>
<dbReference type="OrthoDB" id="9794626at2"/>
<dbReference type="GO" id="GO:0051073">
    <property type="term" value="F:adenosylcobinamide-GDP ribazoletransferase activity"/>
    <property type="evidence" value="ECO:0007669"/>
    <property type="project" value="UniProtKB-UniRule"/>
</dbReference>
<comment type="catalytic activity">
    <reaction evidence="17 19">
        <text>alpha-ribazole + adenosylcob(III)inamide-GDP = adenosylcob(III)alamin + GMP + H(+)</text>
        <dbReference type="Rhea" id="RHEA:16049"/>
        <dbReference type="ChEBI" id="CHEBI:10329"/>
        <dbReference type="ChEBI" id="CHEBI:15378"/>
        <dbReference type="ChEBI" id="CHEBI:18408"/>
        <dbReference type="ChEBI" id="CHEBI:58115"/>
        <dbReference type="ChEBI" id="CHEBI:60487"/>
        <dbReference type="EC" id="2.7.8.26"/>
    </reaction>
</comment>
<evidence type="ECO:0000256" key="8">
    <source>
        <dbReference type="ARBA" id="ARBA00022573"/>
    </source>
</evidence>
<evidence type="ECO:0000256" key="7">
    <source>
        <dbReference type="ARBA" id="ARBA00022475"/>
    </source>
</evidence>
<comment type="cofactor">
    <cofactor evidence="1 19">
        <name>Mg(2+)</name>
        <dbReference type="ChEBI" id="CHEBI:18420"/>
    </cofactor>
</comment>
<feature type="transmembrane region" description="Helical" evidence="19">
    <location>
        <begin position="195"/>
        <end position="212"/>
    </location>
</feature>
<evidence type="ECO:0000256" key="17">
    <source>
        <dbReference type="ARBA" id="ARBA00048623"/>
    </source>
</evidence>
<evidence type="ECO:0000256" key="9">
    <source>
        <dbReference type="ARBA" id="ARBA00022679"/>
    </source>
</evidence>
<keyword evidence="8 19" id="KW-0169">Cobalamin biosynthesis</keyword>
<dbReference type="GO" id="GO:0005886">
    <property type="term" value="C:plasma membrane"/>
    <property type="evidence" value="ECO:0007669"/>
    <property type="project" value="UniProtKB-SubCell"/>
</dbReference>
<dbReference type="Proteomes" id="UP000465601">
    <property type="component" value="Unassembled WGS sequence"/>
</dbReference>
<evidence type="ECO:0000256" key="18">
    <source>
        <dbReference type="ARBA" id="ARBA00049504"/>
    </source>
</evidence>
<evidence type="ECO:0000256" key="19">
    <source>
        <dbReference type="HAMAP-Rule" id="MF_00719"/>
    </source>
</evidence>
<keyword evidence="9 19" id="KW-0808">Transferase</keyword>
<dbReference type="PANTHER" id="PTHR34148:SF1">
    <property type="entry name" value="ADENOSYLCOBINAMIDE-GDP RIBAZOLETRANSFERASE"/>
    <property type="match status" value="1"/>
</dbReference>
<dbReference type="Pfam" id="PF02654">
    <property type="entry name" value="CobS"/>
    <property type="match status" value="1"/>
</dbReference>
<dbReference type="GO" id="GO:0008818">
    <property type="term" value="F:cobalamin 5'-phosphate synthase activity"/>
    <property type="evidence" value="ECO:0007669"/>
    <property type="project" value="UniProtKB-UniRule"/>
</dbReference>
<evidence type="ECO:0000256" key="5">
    <source>
        <dbReference type="ARBA" id="ARBA00013200"/>
    </source>
</evidence>
<keyword evidence="13 19" id="KW-0472">Membrane</keyword>
<feature type="transmembrane region" description="Helical" evidence="19">
    <location>
        <begin position="224"/>
        <end position="246"/>
    </location>
</feature>
<dbReference type="EC" id="2.7.8.26" evidence="5 19"/>
<keyword evidence="11 19" id="KW-0460">Magnesium</keyword>
<gene>
    <name evidence="19 20" type="primary">cobS</name>
    <name evidence="20" type="ORF">F8153_01945</name>
</gene>
<keyword evidence="10 19" id="KW-0812">Transmembrane</keyword>
<comment type="subcellular location">
    <subcellularLocation>
        <location evidence="2 19">Cell membrane</location>
        <topology evidence="2 19">Multi-pass membrane protein</topology>
    </subcellularLocation>
</comment>
<comment type="function">
    <text evidence="14 19">Joins adenosylcobinamide-GDP and alpha-ribazole to generate adenosylcobalamin (Ado-cobalamin). Also synthesizes adenosylcobalamin 5'-phosphate from adenosylcobinamide-GDP and alpha-ribazole 5'-phosphate.</text>
</comment>
<evidence type="ECO:0000256" key="10">
    <source>
        <dbReference type="ARBA" id="ARBA00022692"/>
    </source>
</evidence>
<keyword evidence="7 19" id="KW-1003">Cell membrane</keyword>
<accession>A0A833HR90</accession>
<feature type="transmembrane region" description="Helical" evidence="19">
    <location>
        <begin position="60"/>
        <end position="78"/>
    </location>
</feature>
<evidence type="ECO:0000256" key="6">
    <source>
        <dbReference type="ARBA" id="ARBA00015850"/>
    </source>
</evidence>
<proteinExistence type="inferred from homology"/>
<comment type="caution">
    <text evidence="20">The sequence shown here is derived from an EMBL/GenBank/DDBJ whole genome shotgun (WGS) entry which is preliminary data.</text>
</comment>
<evidence type="ECO:0000256" key="4">
    <source>
        <dbReference type="ARBA" id="ARBA00010561"/>
    </source>
</evidence>
<evidence type="ECO:0000256" key="2">
    <source>
        <dbReference type="ARBA" id="ARBA00004651"/>
    </source>
</evidence>
<comment type="similarity">
    <text evidence="4 19">Belongs to the CobS family.</text>
</comment>
<dbReference type="HAMAP" id="MF_00719">
    <property type="entry name" value="CobS"/>
    <property type="match status" value="1"/>
</dbReference>
<dbReference type="InterPro" id="IPR003805">
    <property type="entry name" value="CobS"/>
</dbReference>
<feature type="transmembrane region" description="Helical" evidence="19">
    <location>
        <begin position="174"/>
        <end position="190"/>
    </location>
</feature>
<feature type="transmembrane region" description="Helical" evidence="19">
    <location>
        <begin position="131"/>
        <end position="154"/>
    </location>
</feature>
<sequence length="247" mass="26688">MLKALILTLQFLTRFPINVSIEVNRKTLAKGTTFYPFVGMLIGAIAAVIYYGLSYISMDVAALGGVFAIIFVTGGLHLDGLADTADGFFSSRPREKILEIMKDSHVGAFGVVAIVSNILGKYILLKDMEALYGGLALILSCGIGRMASAMLFTFGKSARPGGLGDMVTNNHNKGYFIVGLMLFGITGFIMAEIAFIVSLLTVLLFSLLLMAYSYRVIGGLTGDVYGAACEMGEMMSLTIFLMFMLWR</sequence>
<feature type="transmembrane region" description="Helical" evidence="19">
    <location>
        <begin position="32"/>
        <end position="53"/>
    </location>
</feature>
<name>A0A833HR90_9FIRM</name>
<evidence type="ECO:0000256" key="14">
    <source>
        <dbReference type="ARBA" id="ARBA00025228"/>
    </source>
</evidence>
<evidence type="ECO:0000256" key="13">
    <source>
        <dbReference type="ARBA" id="ARBA00023136"/>
    </source>
</evidence>
<dbReference type="RefSeq" id="WP_151864664.1">
    <property type="nucleotide sequence ID" value="NZ_WBZB01000006.1"/>
</dbReference>
<dbReference type="UniPathway" id="UPA00148">
    <property type="reaction ID" value="UER00238"/>
</dbReference>
<dbReference type="AlphaFoldDB" id="A0A833HR90"/>
<reference evidence="20 21" key="1">
    <citation type="submission" date="2019-10" db="EMBL/GenBank/DDBJ databases">
        <title>Alkaliphilus serpentinus sp. nov. and Alkaliphilus pronyensis sp. nov., two novel anaerobic alkaliphilic species isolated from the serpentinized-hosted hydrothermal field of the Prony Bay (New Caledonia).</title>
        <authorList>
            <person name="Postec A."/>
        </authorList>
    </citation>
    <scope>NUCLEOTIDE SEQUENCE [LARGE SCALE GENOMIC DNA]</scope>
    <source>
        <strain evidence="20 21">LacT</strain>
    </source>
</reference>
<dbReference type="EMBL" id="WBZB01000006">
    <property type="protein sequence ID" value="KAB3532852.1"/>
    <property type="molecule type" value="Genomic_DNA"/>
</dbReference>
<dbReference type="GO" id="GO:0009236">
    <property type="term" value="P:cobalamin biosynthetic process"/>
    <property type="evidence" value="ECO:0007669"/>
    <property type="project" value="UniProtKB-UniRule"/>
</dbReference>
<evidence type="ECO:0000256" key="1">
    <source>
        <dbReference type="ARBA" id="ARBA00001946"/>
    </source>
</evidence>
<evidence type="ECO:0000313" key="21">
    <source>
        <dbReference type="Proteomes" id="UP000465601"/>
    </source>
</evidence>
<keyword evidence="21" id="KW-1185">Reference proteome</keyword>
<comment type="catalytic activity">
    <reaction evidence="18 19">
        <text>alpha-ribazole 5'-phosphate + adenosylcob(III)inamide-GDP = adenosylcob(III)alamin 5'-phosphate + GMP + H(+)</text>
        <dbReference type="Rhea" id="RHEA:23560"/>
        <dbReference type="ChEBI" id="CHEBI:15378"/>
        <dbReference type="ChEBI" id="CHEBI:57918"/>
        <dbReference type="ChEBI" id="CHEBI:58115"/>
        <dbReference type="ChEBI" id="CHEBI:60487"/>
        <dbReference type="ChEBI" id="CHEBI:60493"/>
        <dbReference type="EC" id="2.7.8.26"/>
    </reaction>
</comment>
<dbReference type="NCBIfam" id="TIGR00317">
    <property type="entry name" value="cobS"/>
    <property type="match status" value="1"/>
</dbReference>
<protein>
    <recommendedName>
        <fullName evidence="6 19">Adenosylcobinamide-GDP ribazoletransferase</fullName>
        <ecNumber evidence="5 19">2.7.8.26</ecNumber>
    </recommendedName>
    <alternativeName>
        <fullName evidence="16 19">Cobalamin synthase</fullName>
    </alternativeName>
    <alternativeName>
        <fullName evidence="15 19">Cobalamin-5'-phosphate synthase</fullName>
    </alternativeName>
</protein>
<evidence type="ECO:0000256" key="16">
    <source>
        <dbReference type="ARBA" id="ARBA00032853"/>
    </source>
</evidence>
<evidence type="ECO:0000256" key="3">
    <source>
        <dbReference type="ARBA" id="ARBA00004663"/>
    </source>
</evidence>
<evidence type="ECO:0000256" key="11">
    <source>
        <dbReference type="ARBA" id="ARBA00022842"/>
    </source>
</evidence>
<evidence type="ECO:0000313" key="20">
    <source>
        <dbReference type="EMBL" id="KAB3532852.1"/>
    </source>
</evidence>
<feature type="transmembrane region" description="Helical" evidence="19">
    <location>
        <begin position="106"/>
        <end position="124"/>
    </location>
</feature>
<comment type="pathway">
    <text evidence="3 19">Cofactor biosynthesis; adenosylcobalamin biosynthesis; adenosylcobalamin from cob(II)yrinate a,c-diamide: step 7/7.</text>
</comment>
<dbReference type="PANTHER" id="PTHR34148">
    <property type="entry name" value="ADENOSYLCOBINAMIDE-GDP RIBAZOLETRANSFERASE"/>
    <property type="match status" value="1"/>
</dbReference>
<evidence type="ECO:0000256" key="15">
    <source>
        <dbReference type="ARBA" id="ARBA00032605"/>
    </source>
</evidence>